<keyword evidence="5" id="KW-1185">Reference proteome</keyword>
<keyword evidence="1 2" id="KW-0728">SH3 domain</keyword>
<proteinExistence type="predicted"/>
<dbReference type="EMBL" id="JAIPUX010005290">
    <property type="protein sequence ID" value="KAH0616032.1"/>
    <property type="molecule type" value="Genomic_DNA"/>
</dbReference>
<dbReference type="InterPro" id="IPR001452">
    <property type="entry name" value="SH3_domain"/>
</dbReference>
<dbReference type="InterPro" id="IPR036028">
    <property type="entry name" value="SH3-like_dom_sf"/>
</dbReference>
<dbReference type="InterPro" id="IPR050384">
    <property type="entry name" value="Endophilin_SH3RF"/>
</dbReference>
<comment type="caution">
    <text evidence="4">The sequence shown here is derived from an EMBL/GenBank/DDBJ whole genome shotgun (WGS) entry which is preliminary data.</text>
</comment>
<evidence type="ECO:0000313" key="5">
    <source>
        <dbReference type="Proteomes" id="UP000826234"/>
    </source>
</evidence>
<feature type="domain" description="SH3" evidence="3">
    <location>
        <begin position="16"/>
        <end position="73"/>
    </location>
</feature>
<name>A0ABQ7SFD0_PHRPL</name>
<evidence type="ECO:0000313" key="4">
    <source>
        <dbReference type="EMBL" id="KAH0616032.1"/>
    </source>
</evidence>
<dbReference type="Proteomes" id="UP000826234">
    <property type="component" value="Unassembled WGS sequence"/>
</dbReference>
<evidence type="ECO:0000256" key="2">
    <source>
        <dbReference type="PROSITE-ProRule" id="PRU00192"/>
    </source>
</evidence>
<evidence type="ECO:0000259" key="3">
    <source>
        <dbReference type="PROSITE" id="PS50002"/>
    </source>
</evidence>
<reference evidence="4 5" key="1">
    <citation type="journal article" date="2022" name="Gigascience">
        <title>A chromosome-level genome assembly and annotation of the desert horned lizard, Phrynosoma platyrhinos, provides insight into chromosomal rearrangements among reptiles.</title>
        <authorList>
            <person name="Koochekian N."/>
            <person name="Ascanio A."/>
            <person name="Farleigh K."/>
            <person name="Card D.C."/>
            <person name="Schield D.R."/>
            <person name="Castoe T.A."/>
            <person name="Jezkova T."/>
        </authorList>
    </citation>
    <scope>NUCLEOTIDE SEQUENCE [LARGE SCALE GENOMIC DNA]</scope>
    <source>
        <strain evidence="4">NK-2021</strain>
    </source>
</reference>
<dbReference type="Pfam" id="PF00018">
    <property type="entry name" value="SH3_1"/>
    <property type="match status" value="1"/>
</dbReference>
<evidence type="ECO:0000256" key="1">
    <source>
        <dbReference type="ARBA" id="ARBA00022443"/>
    </source>
</evidence>
<dbReference type="Gene3D" id="2.30.30.40">
    <property type="entry name" value="SH3 Domains"/>
    <property type="match status" value="1"/>
</dbReference>
<sequence>MIYFTGGAQVSQPVDEKKEKAKALYDFHAENIDELSFKVGDIITELESIDEEWLSGKLHGKSGIFPKNFVQII</sequence>
<protein>
    <recommendedName>
        <fullName evidence="3">SH3 domain-containing protein</fullName>
    </recommendedName>
</protein>
<gene>
    <name evidence="4" type="ORF">JD844_026809</name>
</gene>
<dbReference type="PANTHER" id="PTHR14167">
    <property type="entry name" value="SH3 DOMAIN-CONTAINING"/>
    <property type="match status" value="1"/>
</dbReference>
<dbReference type="SMART" id="SM00326">
    <property type="entry name" value="SH3"/>
    <property type="match status" value="1"/>
</dbReference>
<dbReference type="PANTHER" id="PTHR14167:SF116">
    <property type="entry name" value="CAP, ISOFORM AC"/>
    <property type="match status" value="1"/>
</dbReference>
<dbReference type="PRINTS" id="PR00452">
    <property type="entry name" value="SH3DOMAIN"/>
</dbReference>
<dbReference type="PROSITE" id="PS50002">
    <property type="entry name" value="SH3"/>
    <property type="match status" value="1"/>
</dbReference>
<accession>A0ABQ7SFD0</accession>
<organism evidence="4 5">
    <name type="scientific">Phrynosoma platyrhinos</name>
    <name type="common">Desert horned lizard</name>
    <dbReference type="NCBI Taxonomy" id="52577"/>
    <lineage>
        <taxon>Eukaryota</taxon>
        <taxon>Metazoa</taxon>
        <taxon>Chordata</taxon>
        <taxon>Craniata</taxon>
        <taxon>Vertebrata</taxon>
        <taxon>Euteleostomi</taxon>
        <taxon>Lepidosauria</taxon>
        <taxon>Squamata</taxon>
        <taxon>Bifurcata</taxon>
        <taxon>Unidentata</taxon>
        <taxon>Episquamata</taxon>
        <taxon>Toxicofera</taxon>
        <taxon>Iguania</taxon>
        <taxon>Phrynosomatidae</taxon>
        <taxon>Phrynosomatinae</taxon>
        <taxon>Phrynosoma</taxon>
    </lineage>
</organism>
<dbReference type="SUPFAM" id="SSF50044">
    <property type="entry name" value="SH3-domain"/>
    <property type="match status" value="1"/>
</dbReference>
<dbReference type="PRINTS" id="PR00499">
    <property type="entry name" value="P67PHOX"/>
</dbReference>